<dbReference type="Proteomes" id="UP001599542">
    <property type="component" value="Unassembled WGS sequence"/>
</dbReference>
<proteinExistence type="predicted"/>
<accession>A0ABW6GRA3</accession>
<dbReference type="RefSeq" id="WP_380329387.1">
    <property type="nucleotide sequence ID" value="NZ_JBHYPW010000056.1"/>
</dbReference>
<organism evidence="1 2">
    <name type="scientific">Kitasatospora phosalacinea</name>
    <dbReference type="NCBI Taxonomy" id="2065"/>
    <lineage>
        <taxon>Bacteria</taxon>
        <taxon>Bacillati</taxon>
        <taxon>Actinomycetota</taxon>
        <taxon>Actinomycetes</taxon>
        <taxon>Kitasatosporales</taxon>
        <taxon>Streptomycetaceae</taxon>
        <taxon>Kitasatospora</taxon>
    </lineage>
</organism>
<dbReference type="EMBL" id="JBHYPX010000058">
    <property type="protein sequence ID" value="MFE1355305.1"/>
    <property type="molecule type" value="Genomic_DNA"/>
</dbReference>
<gene>
    <name evidence="1" type="ORF">ACFW6T_25265</name>
</gene>
<evidence type="ECO:0000313" key="2">
    <source>
        <dbReference type="Proteomes" id="UP001599542"/>
    </source>
</evidence>
<reference evidence="1 2" key="1">
    <citation type="submission" date="2024-09" db="EMBL/GenBank/DDBJ databases">
        <title>The Natural Products Discovery Center: Release of the First 8490 Sequenced Strains for Exploring Actinobacteria Biosynthetic Diversity.</title>
        <authorList>
            <person name="Kalkreuter E."/>
            <person name="Kautsar S.A."/>
            <person name="Yang D."/>
            <person name="Bader C.D."/>
            <person name="Teijaro C.N."/>
            <person name="Fluegel L."/>
            <person name="Davis C.M."/>
            <person name="Simpson J.R."/>
            <person name="Lauterbach L."/>
            <person name="Steele A.D."/>
            <person name="Gui C."/>
            <person name="Meng S."/>
            <person name="Li G."/>
            <person name="Viehrig K."/>
            <person name="Ye F."/>
            <person name="Su P."/>
            <person name="Kiefer A.F."/>
            <person name="Nichols A."/>
            <person name="Cepeda A.J."/>
            <person name="Yan W."/>
            <person name="Fan B."/>
            <person name="Jiang Y."/>
            <person name="Adhikari A."/>
            <person name="Zheng C.-J."/>
            <person name="Schuster L."/>
            <person name="Cowan T.M."/>
            <person name="Smanski M.J."/>
            <person name="Chevrette M.G."/>
            <person name="De Carvalho L.P.S."/>
            <person name="Shen B."/>
        </authorList>
    </citation>
    <scope>NUCLEOTIDE SEQUENCE [LARGE SCALE GENOMIC DNA]</scope>
    <source>
        <strain evidence="1 2">NPDC058753</strain>
    </source>
</reference>
<protein>
    <submittedName>
        <fullName evidence="1">Uncharacterized protein</fullName>
    </submittedName>
</protein>
<sequence length="102" mass="11146">MDLKPFTRPTRYTISCLPAGISPDARLWDLHVEVDRDGYWSITDGHRYLDINGIWHDTRREGGQHTLGEAIATAEAAAPHVTINGLTPAAALARIVELEAAG</sequence>
<comment type="caution">
    <text evidence="1">The sequence shown here is derived from an EMBL/GenBank/DDBJ whole genome shotgun (WGS) entry which is preliminary data.</text>
</comment>
<keyword evidence="2" id="KW-1185">Reference proteome</keyword>
<name>A0ABW6GRA3_9ACTN</name>
<evidence type="ECO:0000313" key="1">
    <source>
        <dbReference type="EMBL" id="MFE1355305.1"/>
    </source>
</evidence>